<dbReference type="InterPro" id="IPR051572">
    <property type="entry name" value="VTC_Complex_Subunit"/>
</dbReference>
<dbReference type="AlphaFoldDB" id="K0TQ06"/>
<evidence type="ECO:0000259" key="7">
    <source>
        <dbReference type="PROSITE" id="PS51382"/>
    </source>
</evidence>
<evidence type="ECO:0000256" key="5">
    <source>
        <dbReference type="ARBA" id="ARBA00023136"/>
    </source>
</evidence>
<dbReference type="eggNOG" id="KOG1161">
    <property type="taxonomic scope" value="Eukaryota"/>
</dbReference>
<keyword evidence="5 6" id="KW-0472">Membrane</keyword>
<reference evidence="8 9" key="1">
    <citation type="journal article" date="2012" name="Genome Biol.">
        <title>Genome and low-iron response of an oceanic diatom adapted to chronic iron limitation.</title>
        <authorList>
            <person name="Lommer M."/>
            <person name="Specht M."/>
            <person name="Roy A.S."/>
            <person name="Kraemer L."/>
            <person name="Andreson R."/>
            <person name="Gutowska M.A."/>
            <person name="Wolf J."/>
            <person name="Bergner S.V."/>
            <person name="Schilhabel M.B."/>
            <person name="Klostermeier U.C."/>
            <person name="Beiko R.G."/>
            <person name="Rosenstiel P."/>
            <person name="Hippler M."/>
            <person name="Laroche J."/>
        </authorList>
    </citation>
    <scope>NUCLEOTIDE SEQUENCE [LARGE SCALE GENOMIC DNA]</scope>
    <source>
        <strain evidence="8 9">CCMP1005</strain>
    </source>
</reference>
<dbReference type="Pfam" id="PF02656">
    <property type="entry name" value="DUF202"/>
    <property type="match status" value="1"/>
</dbReference>
<keyword evidence="2" id="KW-0926">Vacuole</keyword>
<dbReference type="Pfam" id="PF09359">
    <property type="entry name" value="VTC"/>
    <property type="match status" value="1"/>
</dbReference>
<dbReference type="EMBL" id="AGNL01003066">
    <property type="protein sequence ID" value="EJK75212.1"/>
    <property type="molecule type" value="Genomic_DNA"/>
</dbReference>
<evidence type="ECO:0000256" key="3">
    <source>
        <dbReference type="ARBA" id="ARBA00022692"/>
    </source>
</evidence>
<dbReference type="CDD" id="cd14447">
    <property type="entry name" value="SPX"/>
    <property type="match status" value="1"/>
</dbReference>
<feature type="transmembrane region" description="Helical" evidence="6">
    <location>
        <begin position="697"/>
        <end position="714"/>
    </location>
</feature>
<evidence type="ECO:0000256" key="4">
    <source>
        <dbReference type="ARBA" id="ARBA00022989"/>
    </source>
</evidence>
<dbReference type="GO" id="GO:0005774">
    <property type="term" value="C:vacuolar membrane"/>
    <property type="evidence" value="ECO:0007669"/>
    <property type="project" value="UniProtKB-SubCell"/>
</dbReference>
<dbReference type="PANTHER" id="PTHR46140:SF1">
    <property type="entry name" value="VACUOLAR TRANSPORTER CHAPERONE COMPLEX SUBUNIT 4-RELATED"/>
    <property type="match status" value="1"/>
</dbReference>
<dbReference type="Proteomes" id="UP000266841">
    <property type="component" value="Unassembled WGS sequence"/>
</dbReference>
<evidence type="ECO:0000256" key="2">
    <source>
        <dbReference type="ARBA" id="ARBA00022554"/>
    </source>
</evidence>
<dbReference type="eggNOG" id="KOG4580">
    <property type="taxonomic scope" value="Eukaryota"/>
</dbReference>
<keyword evidence="4 6" id="KW-1133">Transmembrane helix</keyword>
<dbReference type="OMA" id="NVNAYMR"/>
<dbReference type="InterPro" id="IPR018966">
    <property type="entry name" value="VTC_domain"/>
</dbReference>
<dbReference type="PROSITE" id="PS51382">
    <property type="entry name" value="SPX"/>
    <property type="match status" value="1"/>
</dbReference>
<dbReference type="Gene3D" id="3.20.100.30">
    <property type="entry name" value="VTC, catalytic tunnel domain"/>
    <property type="match status" value="1"/>
</dbReference>
<dbReference type="InterPro" id="IPR004331">
    <property type="entry name" value="SPX_dom"/>
</dbReference>
<feature type="transmembrane region" description="Helical" evidence="6">
    <location>
        <begin position="625"/>
        <end position="645"/>
    </location>
</feature>
<sequence length="730" mass="82432">MVKFGQQLTENRASVYPPDAYIDYEKLKTIIKQLGKKKLARIDSTLREVSLTAPPPTNAAGRQLTADDSPVTEEDFYSCIDAQLAKVESFTLEQVTKLRADIAAVETDVDALPFGSTSQSKDEIRAKADEVAHSFLVLEKYVNINFMGFHKILKKHDKNSPAHQCKQFYINRIHNQAWVRGDYSDVVVKLSSIYSALRQDHTAEENKDASQSFLRSTTKYWVRTEDVSKVKYAVLKHLPVFLQKTATGESDSQLTNSVYFDNDQLELYHGRLDKIPGAIAYRLRWYGSGDPSMVFVERKTHRDTWTGEASVKERFIVSRLPKIDESEVKDVLNDNYDIDAKREEKLKKKGTTQAEVEEWETLVREMIQVVQAKQLVPTMRTQYMRTAFQIPFDATVRISLDTNLCLISERGYDTEGGTKWYRDPTVPLLDNEITRFPHAVLEVKLELGGNSSEPPQWVTELQNSGMLYEVHKFSKFIHGCATLLPEYVRNVPYWVDDASIRDSILRSGGGRILVSADHPTGVGPGANEIYDHLLPFGNVKDPKLTAKGRTATTATMIDQKPKTAAVSQFYADANLTDEETLQGCCEDTCSGWLFPFCSGFNDEQLAPTSVQKIEPKIFLANERTFLHWLHAGVTLYTIAAGILAFASESNSVAAHWYAMALLPIALGFCLYALHVFLWRAEKIRTRVPGRWDDPRGPILLGSILTGVLCINFALKCKEIHMFNESMAHEL</sequence>
<evidence type="ECO:0000256" key="1">
    <source>
        <dbReference type="ARBA" id="ARBA00004128"/>
    </source>
</evidence>
<dbReference type="GO" id="GO:0006799">
    <property type="term" value="P:polyphosphate biosynthetic process"/>
    <property type="evidence" value="ECO:0007669"/>
    <property type="project" value="UniProtKB-ARBA"/>
</dbReference>
<dbReference type="InterPro" id="IPR003807">
    <property type="entry name" value="DUF202"/>
</dbReference>
<name>K0TQ06_THAOC</name>
<dbReference type="CDD" id="cd07751">
    <property type="entry name" value="PolyPPase_VTC4_like"/>
    <property type="match status" value="1"/>
</dbReference>
<accession>K0TQ06</accession>
<evidence type="ECO:0000313" key="9">
    <source>
        <dbReference type="Proteomes" id="UP000266841"/>
    </source>
</evidence>
<dbReference type="OrthoDB" id="6493944at2759"/>
<gene>
    <name evidence="8" type="ORF">THAOC_03076</name>
</gene>
<evidence type="ECO:0000313" key="8">
    <source>
        <dbReference type="EMBL" id="EJK75212.1"/>
    </source>
</evidence>
<dbReference type="InterPro" id="IPR042267">
    <property type="entry name" value="VTC_sf"/>
</dbReference>
<feature type="transmembrane region" description="Helical" evidence="6">
    <location>
        <begin position="657"/>
        <end position="677"/>
    </location>
</feature>
<organism evidence="8 9">
    <name type="scientific">Thalassiosira oceanica</name>
    <name type="common">Marine diatom</name>
    <dbReference type="NCBI Taxonomy" id="159749"/>
    <lineage>
        <taxon>Eukaryota</taxon>
        <taxon>Sar</taxon>
        <taxon>Stramenopiles</taxon>
        <taxon>Ochrophyta</taxon>
        <taxon>Bacillariophyta</taxon>
        <taxon>Coscinodiscophyceae</taxon>
        <taxon>Thalassiosirophycidae</taxon>
        <taxon>Thalassiosirales</taxon>
        <taxon>Thalassiosiraceae</taxon>
        <taxon>Thalassiosira</taxon>
    </lineage>
</organism>
<feature type="domain" description="SPX" evidence="7">
    <location>
        <begin position="2"/>
        <end position="170"/>
    </location>
</feature>
<dbReference type="PANTHER" id="PTHR46140">
    <property type="entry name" value="VACUOLAR TRANSPORTER CHAPERONE 1-RELATED"/>
    <property type="match status" value="1"/>
</dbReference>
<protein>
    <recommendedName>
        <fullName evidence="7">SPX domain-containing protein</fullName>
    </recommendedName>
</protein>
<keyword evidence="9" id="KW-1185">Reference proteome</keyword>
<keyword evidence="3 6" id="KW-0812">Transmembrane</keyword>
<comment type="subcellular location">
    <subcellularLocation>
        <location evidence="1">Vacuole membrane</location>
        <topology evidence="1">Multi-pass membrane protein</topology>
    </subcellularLocation>
</comment>
<evidence type="ECO:0000256" key="6">
    <source>
        <dbReference type="SAM" id="Phobius"/>
    </source>
</evidence>
<proteinExistence type="predicted"/>
<comment type="caution">
    <text evidence="8">The sequence shown here is derived from an EMBL/GenBank/DDBJ whole genome shotgun (WGS) entry which is preliminary data.</text>
</comment>